<dbReference type="NCBIfam" id="TIGR01755">
    <property type="entry name" value="flav_wrbA"/>
    <property type="match status" value="1"/>
</dbReference>
<reference evidence="4 5" key="1">
    <citation type="journal article" date="2019" name="Nat. Ecol. Evol.">
        <title>Megaphylogeny resolves global patterns of mushroom evolution.</title>
        <authorList>
            <person name="Varga T."/>
            <person name="Krizsan K."/>
            <person name="Foldi C."/>
            <person name="Dima B."/>
            <person name="Sanchez-Garcia M."/>
            <person name="Sanchez-Ramirez S."/>
            <person name="Szollosi G.J."/>
            <person name="Szarkandi J.G."/>
            <person name="Papp V."/>
            <person name="Albert L."/>
            <person name="Andreopoulos W."/>
            <person name="Angelini C."/>
            <person name="Antonin V."/>
            <person name="Barry K.W."/>
            <person name="Bougher N.L."/>
            <person name="Buchanan P."/>
            <person name="Buyck B."/>
            <person name="Bense V."/>
            <person name="Catcheside P."/>
            <person name="Chovatia M."/>
            <person name="Cooper J."/>
            <person name="Damon W."/>
            <person name="Desjardin D."/>
            <person name="Finy P."/>
            <person name="Geml J."/>
            <person name="Haridas S."/>
            <person name="Hughes K."/>
            <person name="Justo A."/>
            <person name="Karasinski D."/>
            <person name="Kautmanova I."/>
            <person name="Kiss B."/>
            <person name="Kocsube S."/>
            <person name="Kotiranta H."/>
            <person name="LaButti K.M."/>
            <person name="Lechner B.E."/>
            <person name="Liimatainen K."/>
            <person name="Lipzen A."/>
            <person name="Lukacs Z."/>
            <person name="Mihaltcheva S."/>
            <person name="Morgado L.N."/>
            <person name="Niskanen T."/>
            <person name="Noordeloos M.E."/>
            <person name="Ohm R.A."/>
            <person name="Ortiz-Santana B."/>
            <person name="Ovrebo C."/>
            <person name="Racz N."/>
            <person name="Riley R."/>
            <person name="Savchenko A."/>
            <person name="Shiryaev A."/>
            <person name="Soop K."/>
            <person name="Spirin V."/>
            <person name="Szebenyi C."/>
            <person name="Tomsovsky M."/>
            <person name="Tulloss R.E."/>
            <person name="Uehling J."/>
            <person name="Grigoriev I.V."/>
            <person name="Vagvolgyi C."/>
            <person name="Papp T."/>
            <person name="Martin F.M."/>
            <person name="Miettinen O."/>
            <person name="Hibbett D.S."/>
            <person name="Nagy L.G."/>
        </authorList>
    </citation>
    <scope>NUCLEOTIDE SEQUENCE [LARGE SCALE GENOMIC DNA]</scope>
    <source>
        <strain evidence="4 5">CBS 166.37</strain>
    </source>
</reference>
<comment type="similarity">
    <text evidence="1">Belongs to the WrbA family.</text>
</comment>
<dbReference type="OrthoDB" id="504689at2759"/>
<dbReference type="PANTHER" id="PTHR30546:SF23">
    <property type="entry name" value="FLAVOPROTEIN-LIKE PROTEIN YCP4-RELATED"/>
    <property type="match status" value="1"/>
</dbReference>
<evidence type="ECO:0000259" key="3">
    <source>
        <dbReference type="PROSITE" id="PS50902"/>
    </source>
</evidence>
<dbReference type="NCBIfam" id="NF002999">
    <property type="entry name" value="PRK03767.1"/>
    <property type="match status" value="1"/>
</dbReference>
<protein>
    <submittedName>
        <fullName evidence="4">Flavo protein-like protein</fullName>
    </submittedName>
</protein>
<dbReference type="InterPro" id="IPR029039">
    <property type="entry name" value="Flavoprotein-like_sf"/>
</dbReference>
<evidence type="ECO:0000313" key="4">
    <source>
        <dbReference type="EMBL" id="TFK33391.1"/>
    </source>
</evidence>
<dbReference type="SUPFAM" id="SSF52218">
    <property type="entry name" value="Flavoproteins"/>
    <property type="match status" value="1"/>
</dbReference>
<accession>A0A5C3LX77</accession>
<dbReference type="FunFam" id="3.40.50.360:FF:000001">
    <property type="entry name" value="NAD(P)H dehydrogenase (Quinone) FQR1-like"/>
    <property type="match status" value="1"/>
</dbReference>
<dbReference type="AlphaFoldDB" id="A0A5C3LX77"/>
<dbReference type="InterPro" id="IPR010089">
    <property type="entry name" value="Flavoprotein_WrbA-like"/>
</dbReference>
<dbReference type="Proteomes" id="UP000308652">
    <property type="component" value="Unassembled WGS sequence"/>
</dbReference>
<dbReference type="PROSITE" id="PS50902">
    <property type="entry name" value="FLAVODOXIN_LIKE"/>
    <property type="match status" value="1"/>
</dbReference>
<feature type="region of interest" description="Disordered" evidence="2">
    <location>
        <begin position="1"/>
        <end position="53"/>
    </location>
</feature>
<dbReference type="GO" id="GO:0016020">
    <property type="term" value="C:membrane"/>
    <property type="evidence" value="ECO:0007669"/>
    <property type="project" value="TreeGrafter"/>
</dbReference>
<dbReference type="InterPro" id="IPR005025">
    <property type="entry name" value="FMN_Rdtase-like_dom"/>
</dbReference>
<dbReference type="Pfam" id="PF03358">
    <property type="entry name" value="FMN_red"/>
    <property type="match status" value="1"/>
</dbReference>
<proteinExistence type="inferred from homology"/>
<organism evidence="4 5">
    <name type="scientific">Crucibulum laeve</name>
    <dbReference type="NCBI Taxonomy" id="68775"/>
    <lineage>
        <taxon>Eukaryota</taxon>
        <taxon>Fungi</taxon>
        <taxon>Dikarya</taxon>
        <taxon>Basidiomycota</taxon>
        <taxon>Agaricomycotina</taxon>
        <taxon>Agaricomycetes</taxon>
        <taxon>Agaricomycetidae</taxon>
        <taxon>Agaricales</taxon>
        <taxon>Agaricineae</taxon>
        <taxon>Nidulariaceae</taxon>
        <taxon>Crucibulum</taxon>
    </lineage>
</organism>
<dbReference type="PANTHER" id="PTHR30546">
    <property type="entry name" value="FLAVODOXIN-RELATED PROTEIN WRBA-RELATED"/>
    <property type="match status" value="1"/>
</dbReference>
<dbReference type="EMBL" id="ML213649">
    <property type="protein sequence ID" value="TFK33391.1"/>
    <property type="molecule type" value="Genomic_DNA"/>
</dbReference>
<name>A0A5C3LX77_9AGAR</name>
<feature type="compositionally biased region" description="Polar residues" evidence="2">
    <location>
        <begin position="22"/>
        <end position="31"/>
    </location>
</feature>
<dbReference type="GO" id="GO:0003955">
    <property type="term" value="F:NAD(P)H dehydrogenase (quinone) activity"/>
    <property type="evidence" value="ECO:0007669"/>
    <property type="project" value="InterPro"/>
</dbReference>
<dbReference type="STRING" id="68775.A0A5C3LX77"/>
<evidence type="ECO:0000313" key="5">
    <source>
        <dbReference type="Proteomes" id="UP000308652"/>
    </source>
</evidence>
<evidence type="ECO:0000256" key="2">
    <source>
        <dbReference type="SAM" id="MobiDB-lite"/>
    </source>
</evidence>
<sequence length="272" mass="28641">MCFPSKRQKDNFTDNTGPKPGDTQNGAQAKTTKAGPSEPPAASLSPPAPVAASTIPVQHPETTTETQIEMTAPKVAIIVYTMYGHIGKMGEAVKKGVESAGGKVDILQVAETLPEEVLTKMYAPAKPDYPIITPDLLTTYDAFILGIPTRYGNMPAQWKAFWDSTGQLWAAGKLAGKYAGVFVSTGGLGGGQEATVINTLSTLTHHGIIFVPFGYSHAFAELASLDEVHGGSPWGAGTLASGNGSRQPSALELTMAEKQGKAFWSTVSKVNF</sequence>
<evidence type="ECO:0000256" key="1">
    <source>
        <dbReference type="ARBA" id="ARBA00006961"/>
    </source>
</evidence>
<dbReference type="GO" id="GO:0010181">
    <property type="term" value="F:FMN binding"/>
    <property type="evidence" value="ECO:0007669"/>
    <property type="project" value="InterPro"/>
</dbReference>
<feature type="compositionally biased region" description="Low complexity" evidence="2">
    <location>
        <begin position="34"/>
        <end position="53"/>
    </location>
</feature>
<feature type="domain" description="Flavodoxin-like" evidence="3">
    <location>
        <begin position="75"/>
        <end position="263"/>
    </location>
</feature>
<dbReference type="InterPro" id="IPR008254">
    <property type="entry name" value="Flavodoxin/NO_synth"/>
</dbReference>
<keyword evidence="5" id="KW-1185">Reference proteome</keyword>
<gene>
    <name evidence="4" type="ORF">BDQ12DRAFT_691199</name>
</gene>
<dbReference type="Gene3D" id="3.40.50.360">
    <property type="match status" value="1"/>
</dbReference>